<dbReference type="PROSITE" id="PS50089">
    <property type="entry name" value="ZF_RING_2"/>
    <property type="match status" value="1"/>
</dbReference>
<organism evidence="7 8">
    <name type="scientific">Fundulus heteroclitus</name>
    <name type="common">Killifish</name>
    <name type="synonym">Mummichog</name>
    <dbReference type="NCBI Taxonomy" id="8078"/>
    <lineage>
        <taxon>Eukaryota</taxon>
        <taxon>Metazoa</taxon>
        <taxon>Chordata</taxon>
        <taxon>Craniata</taxon>
        <taxon>Vertebrata</taxon>
        <taxon>Euteleostomi</taxon>
        <taxon>Actinopterygii</taxon>
        <taxon>Neopterygii</taxon>
        <taxon>Teleostei</taxon>
        <taxon>Neoteleostei</taxon>
        <taxon>Acanthomorphata</taxon>
        <taxon>Ovalentaria</taxon>
        <taxon>Atherinomorphae</taxon>
        <taxon>Cyprinodontiformes</taxon>
        <taxon>Fundulidae</taxon>
        <taxon>Fundulus</taxon>
    </lineage>
</organism>
<keyword evidence="3" id="KW-0862">Zinc</keyword>
<dbReference type="InterPro" id="IPR013083">
    <property type="entry name" value="Znf_RING/FYVE/PHD"/>
</dbReference>
<dbReference type="STRING" id="8078.ENSFHEP00000032189"/>
<evidence type="ECO:0000313" key="7">
    <source>
        <dbReference type="Ensembl" id="ENSFHEP00000032189.1"/>
    </source>
</evidence>
<evidence type="ECO:0000313" key="8">
    <source>
        <dbReference type="Proteomes" id="UP000265000"/>
    </source>
</evidence>
<dbReference type="InterPro" id="IPR001841">
    <property type="entry name" value="Znf_RING"/>
</dbReference>
<evidence type="ECO:0000256" key="4">
    <source>
        <dbReference type="PROSITE-ProRule" id="PRU00175"/>
    </source>
</evidence>
<dbReference type="PROSITE" id="PS00518">
    <property type="entry name" value="ZF_RING_1"/>
    <property type="match status" value="1"/>
</dbReference>
<feature type="domain" description="RING-type" evidence="6">
    <location>
        <begin position="20"/>
        <end position="62"/>
    </location>
</feature>
<dbReference type="Proteomes" id="UP000265000">
    <property type="component" value="Unplaced"/>
</dbReference>
<dbReference type="InterPro" id="IPR017907">
    <property type="entry name" value="Znf_RING_CS"/>
</dbReference>
<accession>A0A3Q2QWF9</accession>
<keyword evidence="2 4" id="KW-0863">Zinc-finger</keyword>
<dbReference type="SMART" id="SM00184">
    <property type="entry name" value="RING"/>
    <property type="match status" value="1"/>
</dbReference>
<keyword evidence="8" id="KW-1185">Reference proteome</keyword>
<evidence type="ECO:0000256" key="1">
    <source>
        <dbReference type="ARBA" id="ARBA00022723"/>
    </source>
</evidence>
<dbReference type="AlphaFoldDB" id="A0A3Q2QWF9"/>
<dbReference type="Pfam" id="PF00097">
    <property type="entry name" value="zf-C3HC4"/>
    <property type="match status" value="1"/>
</dbReference>
<reference evidence="7" key="1">
    <citation type="submission" date="2025-08" db="UniProtKB">
        <authorList>
            <consortium name="Ensembl"/>
        </authorList>
    </citation>
    <scope>IDENTIFICATION</scope>
</reference>
<name>A0A3Q2QWF9_FUNHE</name>
<sequence length="89" mass="9764">MHRGQRFCNLRHEPEQLSCCALCQKVLMDPVSTSCGHRFCRQCIMSYWVQSAPSGPSCCPQCGERPRTGAGLLPANQSSCAPGKAEHLQ</sequence>
<dbReference type="Ensembl" id="ENSFHET00000033746.1">
    <property type="protein sequence ID" value="ENSFHEP00000032189.1"/>
    <property type="gene ID" value="ENSFHEG00000018536.1"/>
</dbReference>
<keyword evidence="1" id="KW-0479">Metal-binding</keyword>
<dbReference type="SUPFAM" id="SSF57850">
    <property type="entry name" value="RING/U-box"/>
    <property type="match status" value="1"/>
</dbReference>
<evidence type="ECO:0000256" key="5">
    <source>
        <dbReference type="SAM" id="MobiDB-lite"/>
    </source>
</evidence>
<feature type="region of interest" description="Disordered" evidence="5">
    <location>
        <begin position="70"/>
        <end position="89"/>
    </location>
</feature>
<evidence type="ECO:0000256" key="2">
    <source>
        <dbReference type="ARBA" id="ARBA00022771"/>
    </source>
</evidence>
<reference evidence="7" key="2">
    <citation type="submission" date="2025-09" db="UniProtKB">
        <authorList>
            <consortium name="Ensembl"/>
        </authorList>
    </citation>
    <scope>IDENTIFICATION</scope>
</reference>
<dbReference type="GO" id="GO:0008270">
    <property type="term" value="F:zinc ion binding"/>
    <property type="evidence" value="ECO:0007669"/>
    <property type="project" value="UniProtKB-KW"/>
</dbReference>
<dbReference type="InterPro" id="IPR018957">
    <property type="entry name" value="Znf_C3HC4_RING-type"/>
</dbReference>
<dbReference type="Gene3D" id="3.30.40.10">
    <property type="entry name" value="Zinc/RING finger domain, C3HC4 (zinc finger)"/>
    <property type="match status" value="1"/>
</dbReference>
<dbReference type="GeneTree" id="ENSGT00940000177095"/>
<evidence type="ECO:0000259" key="6">
    <source>
        <dbReference type="PROSITE" id="PS50089"/>
    </source>
</evidence>
<protein>
    <recommendedName>
        <fullName evidence="6">RING-type domain-containing protein</fullName>
    </recommendedName>
</protein>
<evidence type="ECO:0000256" key="3">
    <source>
        <dbReference type="ARBA" id="ARBA00022833"/>
    </source>
</evidence>
<proteinExistence type="predicted"/>